<gene>
    <name evidence="1" type="ORF">OHC33_011261</name>
</gene>
<accession>A0AAN8EC15</accession>
<evidence type="ECO:0000313" key="2">
    <source>
        <dbReference type="Proteomes" id="UP001316803"/>
    </source>
</evidence>
<organism evidence="1 2">
    <name type="scientific">Knufia fluminis</name>
    <dbReference type="NCBI Taxonomy" id="191047"/>
    <lineage>
        <taxon>Eukaryota</taxon>
        <taxon>Fungi</taxon>
        <taxon>Dikarya</taxon>
        <taxon>Ascomycota</taxon>
        <taxon>Pezizomycotina</taxon>
        <taxon>Eurotiomycetes</taxon>
        <taxon>Chaetothyriomycetidae</taxon>
        <taxon>Chaetothyriales</taxon>
        <taxon>Trichomeriaceae</taxon>
        <taxon>Knufia</taxon>
    </lineage>
</organism>
<evidence type="ECO:0000313" key="1">
    <source>
        <dbReference type="EMBL" id="KAK5947723.1"/>
    </source>
</evidence>
<dbReference type="EMBL" id="JAKLMC020000082">
    <property type="protein sequence ID" value="KAK5947723.1"/>
    <property type="molecule type" value="Genomic_DNA"/>
</dbReference>
<keyword evidence="2" id="KW-1185">Reference proteome</keyword>
<dbReference type="AlphaFoldDB" id="A0AAN8EC15"/>
<comment type="caution">
    <text evidence="1">The sequence shown here is derived from an EMBL/GenBank/DDBJ whole genome shotgun (WGS) entry which is preliminary data.</text>
</comment>
<protein>
    <submittedName>
        <fullName evidence="1">Uncharacterized protein</fullName>
    </submittedName>
</protein>
<sequence>MSIAETLCNSHLLAADFASVIKAVNKMTSQGSYYRNLEAALGAGATLALGTNIPENTWTRVLTKQGGKFDAAITHLRQTPLAEMAQQYSSLRILLVEYQLQRLRCGRDDFQLLTAGQDKQLGFYTNMNARLFANEYDSSSADAMLECVDLGNEPTGWVS</sequence>
<proteinExistence type="predicted"/>
<reference evidence="1 2" key="1">
    <citation type="submission" date="2022-12" db="EMBL/GenBank/DDBJ databases">
        <title>Genomic features and morphological characterization of a novel Knufia sp. strain isolated from spacecraft assembly facility.</title>
        <authorList>
            <person name="Teixeira M."/>
            <person name="Chander A.M."/>
            <person name="Stajich J.E."/>
            <person name="Venkateswaran K."/>
        </authorList>
    </citation>
    <scope>NUCLEOTIDE SEQUENCE [LARGE SCALE GENOMIC DNA]</scope>
    <source>
        <strain evidence="1 2">FJI-L2-BK-P2</strain>
    </source>
</reference>
<name>A0AAN8EC15_9EURO</name>
<dbReference type="Proteomes" id="UP001316803">
    <property type="component" value="Unassembled WGS sequence"/>
</dbReference>